<keyword evidence="3" id="KW-0804">Transcription</keyword>
<dbReference type="PROSITE" id="PS51118">
    <property type="entry name" value="HTH_HXLR"/>
    <property type="match status" value="1"/>
</dbReference>
<dbReference type="Pfam" id="PF01638">
    <property type="entry name" value="HxlR"/>
    <property type="match status" value="1"/>
</dbReference>
<dbReference type="OrthoDB" id="9792527at2"/>
<dbReference type="PANTHER" id="PTHR33204">
    <property type="entry name" value="TRANSCRIPTIONAL REGULATOR, MARR FAMILY"/>
    <property type="match status" value="1"/>
</dbReference>
<keyword evidence="1" id="KW-0805">Transcription regulation</keyword>
<organism evidence="5 6">
    <name type="scientific">Amnibacterium flavum</name>
    <dbReference type="NCBI Taxonomy" id="2173173"/>
    <lineage>
        <taxon>Bacteria</taxon>
        <taxon>Bacillati</taxon>
        <taxon>Actinomycetota</taxon>
        <taxon>Actinomycetes</taxon>
        <taxon>Micrococcales</taxon>
        <taxon>Microbacteriaceae</taxon>
        <taxon>Amnibacterium</taxon>
    </lineage>
</organism>
<dbReference type="InterPro" id="IPR036388">
    <property type="entry name" value="WH-like_DNA-bd_sf"/>
</dbReference>
<keyword evidence="6" id="KW-1185">Reference proteome</keyword>
<evidence type="ECO:0000313" key="5">
    <source>
        <dbReference type="EMBL" id="PVZ96315.1"/>
    </source>
</evidence>
<proteinExistence type="predicted"/>
<comment type="caution">
    <text evidence="5">The sequence shown here is derived from an EMBL/GenBank/DDBJ whole genome shotgun (WGS) entry which is preliminary data.</text>
</comment>
<dbReference type="AlphaFoldDB" id="A0A2V1HUM7"/>
<keyword evidence="2" id="KW-0238">DNA-binding</keyword>
<feature type="domain" description="HTH hxlR-type" evidence="4">
    <location>
        <begin position="1"/>
        <end position="97"/>
    </location>
</feature>
<dbReference type="PANTHER" id="PTHR33204:SF18">
    <property type="entry name" value="TRANSCRIPTIONAL REGULATORY PROTEIN"/>
    <property type="match status" value="1"/>
</dbReference>
<dbReference type="SUPFAM" id="SSF46785">
    <property type="entry name" value="Winged helix' DNA-binding domain"/>
    <property type="match status" value="1"/>
</dbReference>
<dbReference type="Proteomes" id="UP000244893">
    <property type="component" value="Unassembled WGS sequence"/>
</dbReference>
<dbReference type="Gene3D" id="1.10.10.10">
    <property type="entry name" value="Winged helix-like DNA-binding domain superfamily/Winged helix DNA-binding domain"/>
    <property type="match status" value="1"/>
</dbReference>
<gene>
    <name evidence="5" type="ORF">DDQ50_02595</name>
</gene>
<reference evidence="5 6" key="1">
    <citation type="submission" date="2018-05" db="EMBL/GenBank/DDBJ databases">
        <title>Amnibacterium sp. M8JJ-5, whole genome shotgun sequence.</title>
        <authorList>
            <person name="Tuo L."/>
        </authorList>
    </citation>
    <scope>NUCLEOTIDE SEQUENCE [LARGE SCALE GENOMIC DNA]</scope>
    <source>
        <strain evidence="5 6">M8JJ-5</strain>
    </source>
</reference>
<evidence type="ECO:0000256" key="2">
    <source>
        <dbReference type="ARBA" id="ARBA00023125"/>
    </source>
</evidence>
<sequence length="137" mass="15127">MARTLEIVGERWTLLVVREAFLGRTRFAEIRERLGVAPDVLTDRLDTLVAFGVLERSPYRDGGRTRDEYLLTDAGRGLGPVLIALAEWGDEHRPPRVPQATHAVDGATGATLRVALLREDGSVADPLTMQLRTDRPA</sequence>
<protein>
    <submittedName>
        <fullName evidence="5">Transcriptional regulator</fullName>
    </submittedName>
</protein>
<dbReference type="GO" id="GO:0003677">
    <property type="term" value="F:DNA binding"/>
    <property type="evidence" value="ECO:0007669"/>
    <property type="project" value="UniProtKB-KW"/>
</dbReference>
<dbReference type="InterPro" id="IPR036390">
    <property type="entry name" value="WH_DNA-bd_sf"/>
</dbReference>
<evidence type="ECO:0000256" key="1">
    <source>
        <dbReference type="ARBA" id="ARBA00023015"/>
    </source>
</evidence>
<name>A0A2V1HUM7_9MICO</name>
<accession>A0A2V1HUM7</accession>
<evidence type="ECO:0000259" key="4">
    <source>
        <dbReference type="PROSITE" id="PS51118"/>
    </source>
</evidence>
<dbReference type="InterPro" id="IPR002577">
    <property type="entry name" value="HTH_HxlR"/>
</dbReference>
<evidence type="ECO:0000313" key="6">
    <source>
        <dbReference type="Proteomes" id="UP000244893"/>
    </source>
</evidence>
<evidence type="ECO:0000256" key="3">
    <source>
        <dbReference type="ARBA" id="ARBA00023163"/>
    </source>
</evidence>
<dbReference type="EMBL" id="QEOP01000001">
    <property type="protein sequence ID" value="PVZ96315.1"/>
    <property type="molecule type" value="Genomic_DNA"/>
</dbReference>